<feature type="domain" description="Xylose isomerase-like TIM barrel" evidence="1">
    <location>
        <begin position="21"/>
        <end position="248"/>
    </location>
</feature>
<dbReference type="InterPro" id="IPR013022">
    <property type="entry name" value="Xyl_isomerase-like_TIM-brl"/>
</dbReference>
<gene>
    <name evidence="2" type="ORF">SAMN05444272_2932</name>
</gene>
<dbReference type="STRING" id="735517.SAMN05444272_2932"/>
<dbReference type="InterPro" id="IPR036237">
    <property type="entry name" value="Xyl_isomerase-like_sf"/>
</dbReference>
<dbReference type="Gene3D" id="3.20.20.150">
    <property type="entry name" value="Divalent-metal-dependent TIM barrel enzymes"/>
    <property type="match status" value="1"/>
</dbReference>
<keyword evidence="3" id="KW-1185">Reference proteome</keyword>
<organism evidence="2 3">
    <name type="scientific">Roseibium suaedae</name>
    <dbReference type="NCBI Taxonomy" id="735517"/>
    <lineage>
        <taxon>Bacteria</taxon>
        <taxon>Pseudomonadati</taxon>
        <taxon>Pseudomonadota</taxon>
        <taxon>Alphaproteobacteria</taxon>
        <taxon>Hyphomicrobiales</taxon>
        <taxon>Stappiaceae</taxon>
        <taxon>Roseibium</taxon>
    </lineage>
</organism>
<sequence>MPRTLSVAHLSAIDLAPPAFLEAAAEAGFEAVGLRLIRVTDTSPGYPLMEDPAALRQTRSAMASTGLRVADIEFVKITSQTNIEALLPFLDAGAELGAAQVITAPYDPDLTRLADTLGRLSEEARARGLGTVLEFFPWTNVPDLAACWQVVSQAGPHTGLLVDSLHFDRSNSSLDLLKALPKDRLPFAHLCDARCQPAYSEEELLETARAERLAPGDGQIDLAAFLDAFDPDLPLGIEVPMNAKAAAEGSPAVLKHLYRRTSEFLENLPGA</sequence>
<dbReference type="RefSeq" id="WP_073014066.1">
    <property type="nucleotide sequence ID" value="NZ_FRBW01000003.1"/>
</dbReference>
<dbReference type="AlphaFoldDB" id="A0A1M7KPK4"/>
<dbReference type="GO" id="GO:0016853">
    <property type="term" value="F:isomerase activity"/>
    <property type="evidence" value="ECO:0007669"/>
    <property type="project" value="UniProtKB-KW"/>
</dbReference>
<evidence type="ECO:0000313" key="2">
    <source>
        <dbReference type="EMBL" id="SHM67384.1"/>
    </source>
</evidence>
<dbReference type="Pfam" id="PF01261">
    <property type="entry name" value="AP_endonuc_2"/>
    <property type="match status" value="1"/>
</dbReference>
<name>A0A1M7KPK4_9HYPH</name>
<dbReference type="InterPro" id="IPR050312">
    <property type="entry name" value="IolE/XylAMocC-like"/>
</dbReference>
<proteinExistence type="predicted"/>
<accession>A0A1M7KPK4</accession>
<dbReference type="SUPFAM" id="SSF51658">
    <property type="entry name" value="Xylose isomerase-like"/>
    <property type="match status" value="1"/>
</dbReference>
<evidence type="ECO:0000313" key="3">
    <source>
        <dbReference type="Proteomes" id="UP000186002"/>
    </source>
</evidence>
<reference evidence="2 3" key="1">
    <citation type="submission" date="2016-11" db="EMBL/GenBank/DDBJ databases">
        <authorList>
            <person name="Jaros S."/>
            <person name="Januszkiewicz K."/>
            <person name="Wedrychowicz H."/>
        </authorList>
    </citation>
    <scope>NUCLEOTIDE SEQUENCE [LARGE SCALE GENOMIC DNA]</scope>
    <source>
        <strain evidence="2 3">DSM 22153</strain>
    </source>
</reference>
<dbReference type="PANTHER" id="PTHR12110">
    <property type="entry name" value="HYDROXYPYRUVATE ISOMERASE"/>
    <property type="match status" value="1"/>
</dbReference>
<protein>
    <submittedName>
        <fullName evidence="2">Sugar phosphate isomerase/epimerase</fullName>
    </submittedName>
</protein>
<dbReference type="Proteomes" id="UP000186002">
    <property type="component" value="Unassembled WGS sequence"/>
</dbReference>
<dbReference type="PANTHER" id="PTHR12110:SF48">
    <property type="entry name" value="BLL3656 PROTEIN"/>
    <property type="match status" value="1"/>
</dbReference>
<keyword evidence="2" id="KW-0413">Isomerase</keyword>
<dbReference type="EMBL" id="FRBW01000003">
    <property type="protein sequence ID" value="SHM67384.1"/>
    <property type="molecule type" value="Genomic_DNA"/>
</dbReference>
<evidence type="ECO:0000259" key="1">
    <source>
        <dbReference type="Pfam" id="PF01261"/>
    </source>
</evidence>
<dbReference type="OrthoDB" id="9072761at2"/>